<organism evidence="3 4">
    <name type="scientific">Candidatus Desulfaltia bathyphila</name>
    <dbReference type="NCBI Taxonomy" id="2841697"/>
    <lineage>
        <taxon>Bacteria</taxon>
        <taxon>Pseudomonadati</taxon>
        <taxon>Thermodesulfobacteriota</taxon>
        <taxon>Desulfobacteria</taxon>
        <taxon>Desulfobacterales</taxon>
        <taxon>Desulfobacterales incertae sedis</taxon>
        <taxon>Candidatus Desulfaltia</taxon>
    </lineage>
</organism>
<feature type="domain" description="Porin" evidence="2">
    <location>
        <begin position="8"/>
        <end position="285"/>
    </location>
</feature>
<keyword evidence="1" id="KW-0732">Signal</keyword>
<name>A0A8J6N491_9BACT</name>
<dbReference type="Pfam" id="PF13609">
    <property type="entry name" value="Porin_4"/>
    <property type="match status" value="1"/>
</dbReference>
<reference evidence="3 4" key="1">
    <citation type="submission" date="2020-08" db="EMBL/GenBank/DDBJ databases">
        <title>Bridging the membrane lipid divide: bacteria of the FCB group superphylum have the potential to synthesize archaeal ether lipids.</title>
        <authorList>
            <person name="Villanueva L."/>
            <person name="Von Meijenfeldt F.A.B."/>
            <person name="Westbye A.B."/>
            <person name="Yadav S."/>
            <person name="Hopmans E.C."/>
            <person name="Dutilh B.E."/>
            <person name="Sinninghe Damste J.S."/>
        </authorList>
    </citation>
    <scope>NUCLEOTIDE SEQUENCE [LARGE SCALE GENOMIC DNA]</scope>
    <source>
        <strain evidence="3">NIOZ-UU82</strain>
    </source>
</reference>
<evidence type="ECO:0000256" key="1">
    <source>
        <dbReference type="SAM" id="SignalP"/>
    </source>
</evidence>
<dbReference type="InterPro" id="IPR033900">
    <property type="entry name" value="Gram_neg_porin_domain"/>
</dbReference>
<proteinExistence type="predicted"/>
<feature type="signal peptide" evidence="1">
    <location>
        <begin position="1"/>
        <end position="21"/>
    </location>
</feature>
<accession>A0A8J6N491</accession>
<sequence>MKKLTVIAVAAVMLFAIPAMALDVEFSGSYEAAGYYMDNTDLNDKEGASTAYMDMALGLDMVFKVSDKLSVTTAMDILKDKKWGGDPDPASGIDWTKAYLTAKFDMFNLYVGRMGGGMWGTEFGNSETEEDKIKAVKKFGKLKLTASHTKKTEQDADTDTADSDKDCYGVNAKYAGEGYKVGFKVRYLRDMTSSDLASPNNFKKTDMLYSPYIVASVGPVDLEAEVAYKNGEKDFYHSSKQDQDIKALAYHANAAFNAGPANLSIGYAFVEGNDTTDNKKNTAYGYCVDFQPLIILFNDKVGGDLAGIGNLNSDGAYGNIIKNAGYKLLYATASFSPLENITLNAAAGKAVADETNAGWNDSYGVEYNLGVEVALMDNLTYSATFGYLSAGDFWKQGDASSNVDDNTYALIHSLTVEF</sequence>
<dbReference type="InterPro" id="IPR023614">
    <property type="entry name" value="Porin_dom_sf"/>
</dbReference>
<comment type="caution">
    <text evidence="3">The sequence shown here is derived from an EMBL/GenBank/DDBJ whole genome shotgun (WGS) entry which is preliminary data.</text>
</comment>
<dbReference type="EMBL" id="JACNLL010000072">
    <property type="protein sequence ID" value="MBC8199959.1"/>
    <property type="molecule type" value="Genomic_DNA"/>
</dbReference>
<evidence type="ECO:0000313" key="3">
    <source>
        <dbReference type="EMBL" id="MBC8199959.1"/>
    </source>
</evidence>
<gene>
    <name evidence="3" type="ORF">H8E80_07950</name>
</gene>
<dbReference type="Gene3D" id="2.40.160.10">
    <property type="entry name" value="Porin"/>
    <property type="match status" value="1"/>
</dbReference>
<dbReference type="SUPFAM" id="SSF56935">
    <property type="entry name" value="Porins"/>
    <property type="match status" value="1"/>
</dbReference>
<feature type="chain" id="PRO_5035213582" description="Porin domain-containing protein" evidence="1">
    <location>
        <begin position="22"/>
        <end position="418"/>
    </location>
</feature>
<evidence type="ECO:0000259" key="2">
    <source>
        <dbReference type="Pfam" id="PF13609"/>
    </source>
</evidence>
<dbReference type="AlphaFoldDB" id="A0A8J6N491"/>
<protein>
    <recommendedName>
        <fullName evidence="2">Porin domain-containing protein</fullName>
    </recommendedName>
</protein>
<dbReference type="Proteomes" id="UP000603545">
    <property type="component" value="Unassembled WGS sequence"/>
</dbReference>
<evidence type="ECO:0000313" key="4">
    <source>
        <dbReference type="Proteomes" id="UP000603545"/>
    </source>
</evidence>